<dbReference type="Pfam" id="PF13177">
    <property type="entry name" value="DNA_pol3_delta2"/>
    <property type="match status" value="1"/>
</dbReference>
<evidence type="ECO:0000256" key="9">
    <source>
        <dbReference type="ARBA" id="ARBA00022932"/>
    </source>
</evidence>
<reference evidence="13 14" key="1">
    <citation type="journal article" date="2016" name="Nat. Commun.">
        <title>Thousands of microbial genomes shed light on interconnected biogeochemical processes in an aquifer system.</title>
        <authorList>
            <person name="Anantharaman K."/>
            <person name="Brown C.T."/>
            <person name="Hug L.A."/>
            <person name="Sharon I."/>
            <person name="Castelle C.J."/>
            <person name="Probst A.J."/>
            <person name="Thomas B.C."/>
            <person name="Singh A."/>
            <person name="Wilkins M.J."/>
            <person name="Karaoz U."/>
            <person name="Brodie E.L."/>
            <person name="Williams K.H."/>
            <person name="Hubbard S.S."/>
            <person name="Banfield J.F."/>
        </authorList>
    </citation>
    <scope>NUCLEOTIDE SEQUENCE [LARGE SCALE GENOMIC DNA]</scope>
</reference>
<dbReference type="CDD" id="cd18137">
    <property type="entry name" value="HLD_clamp_pol_III_gamma_tau"/>
    <property type="match status" value="1"/>
</dbReference>
<dbReference type="InterPro" id="IPR048448">
    <property type="entry name" value="DnaX-like_C"/>
</dbReference>
<dbReference type="NCBIfam" id="NF004046">
    <property type="entry name" value="PRK05563.1"/>
    <property type="match status" value="1"/>
</dbReference>
<evidence type="ECO:0000256" key="11">
    <source>
        <dbReference type="RuleBase" id="RU364063"/>
    </source>
</evidence>
<dbReference type="PANTHER" id="PTHR11669:SF0">
    <property type="entry name" value="PROTEIN STICHEL-LIKE 2"/>
    <property type="match status" value="1"/>
</dbReference>
<protein>
    <recommendedName>
        <fullName evidence="11">DNA polymerase III subunit gamma/tau</fullName>
        <ecNumber evidence="11">2.7.7.7</ecNumber>
    </recommendedName>
</protein>
<evidence type="ECO:0000256" key="3">
    <source>
        <dbReference type="ARBA" id="ARBA00022695"/>
    </source>
</evidence>
<keyword evidence="3 11" id="KW-0548">Nucleotidyltransferase</keyword>
<dbReference type="InterPro" id="IPR045085">
    <property type="entry name" value="HLD_clamp_pol_III_gamma_tau"/>
</dbReference>
<dbReference type="EMBL" id="MFEG01000024">
    <property type="protein sequence ID" value="OGE75824.1"/>
    <property type="molecule type" value="Genomic_DNA"/>
</dbReference>
<dbReference type="AlphaFoldDB" id="A0A1F5NE42"/>
<keyword evidence="2 11" id="KW-0808">Transferase</keyword>
<comment type="function">
    <text evidence="11">DNA polymerase III is a complex, multichain enzyme responsible for most of the replicative synthesis in bacteria. This DNA polymerase also exhibits 3' to 5' exonuclease activity.</text>
</comment>
<sequence length="496" mass="55250">MSQALYRKYRPQAFADVIGQDIIKTILQNALRLGQVGHAYLFTGPRGVGKTTIARILAKAVNCEHLRDGEVDNKCANCLAVSTGRFLDLIEIDAASYTGVDNIREIIEHVKFAPTTGRYKVFIIDEVHMLSKAAFSALLKTLEEPPAHAIFIMATTEAHKVPETVVSRSQRLDFRRVSKRDILSLFEFVLKQEDVNIAKEALSLLAEAADGSFRDALSLLDQVISFGAKKITVEQVEDALGITRTAVSQKFLDFLIRGEAAPAVEFVKRLTLEGRDLQQFTRIFLEYLRLVLFLKLGVEKSADLGLAEEDALGLKRQSSELQSARLLEIIKAIIEAYREIKTVPVPELPLMAQVLALCRNTLEKGGSPPRTDQPKNEPGEVNVNLALGLVVEKWAEVLARVKEYNHSLLSSLRLGRLVELTGGEELVVAFPYTFHKDTVEARKNRIVIEQVLEEVFGSPLRVKVLLEREIKDEPAQKRPPTGDLLGEAVRILGEQL</sequence>
<dbReference type="GO" id="GO:0046872">
    <property type="term" value="F:metal ion binding"/>
    <property type="evidence" value="ECO:0007669"/>
    <property type="project" value="UniProtKB-KW"/>
</dbReference>
<dbReference type="GO" id="GO:0009360">
    <property type="term" value="C:DNA polymerase III complex"/>
    <property type="evidence" value="ECO:0007669"/>
    <property type="project" value="InterPro"/>
</dbReference>
<gene>
    <name evidence="11" type="primary">dnaX</name>
    <name evidence="13" type="ORF">A3K06_03450</name>
</gene>
<evidence type="ECO:0000313" key="14">
    <source>
        <dbReference type="Proteomes" id="UP000176547"/>
    </source>
</evidence>
<dbReference type="InterPro" id="IPR012763">
    <property type="entry name" value="DNA_pol_III_sug/sutau_N"/>
</dbReference>
<evidence type="ECO:0000256" key="2">
    <source>
        <dbReference type="ARBA" id="ARBA00022679"/>
    </source>
</evidence>
<dbReference type="InterPro" id="IPR027417">
    <property type="entry name" value="P-loop_NTPase"/>
</dbReference>
<dbReference type="PANTHER" id="PTHR11669">
    <property type="entry name" value="REPLICATION FACTOR C / DNA POLYMERASE III GAMMA-TAU SUBUNIT"/>
    <property type="match status" value="1"/>
</dbReference>
<dbReference type="GO" id="GO:0006261">
    <property type="term" value="P:DNA-templated DNA replication"/>
    <property type="evidence" value="ECO:0007669"/>
    <property type="project" value="TreeGrafter"/>
</dbReference>
<evidence type="ECO:0000256" key="8">
    <source>
        <dbReference type="ARBA" id="ARBA00022840"/>
    </source>
</evidence>
<dbReference type="Gene3D" id="1.10.8.60">
    <property type="match status" value="1"/>
</dbReference>
<dbReference type="InterPro" id="IPR050238">
    <property type="entry name" value="DNA_Rep/Repair_Clamp_Loader"/>
</dbReference>
<evidence type="ECO:0000256" key="6">
    <source>
        <dbReference type="ARBA" id="ARBA00022741"/>
    </source>
</evidence>
<dbReference type="Proteomes" id="UP000176547">
    <property type="component" value="Unassembled WGS sequence"/>
</dbReference>
<accession>A0A1F5NE42</accession>
<dbReference type="InterPro" id="IPR008921">
    <property type="entry name" value="DNA_pol3_clamp-load_cplx_C"/>
</dbReference>
<dbReference type="FunFam" id="3.40.50.300:FF:000014">
    <property type="entry name" value="DNA polymerase III subunit gamma/tau"/>
    <property type="match status" value="1"/>
</dbReference>
<dbReference type="InterPro" id="IPR001270">
    <property type="entry name" value="ClpA/B"/>
</dbReference>
<keyword evidence="7" id="KW-0862">Zinc</keyword>
<dbReference type="SMART" id="SM00382">
    <property type="entry name" value="AAA"/>
    <property type="match status" value="1"/>
</dbReference>
<comment type="catalytic activity">
    <reaction evidence="10 11">
        <text>DNA(n) + a 2'-deoxyribonucleoside 5'-triphosphate = DNA(n+1) + diphosphate</text>
        <dbReference type="Rhea" id="RHEA:22508"/>
        <dbReference type="Rhea" id="RHEA-COMP:17339"/>
        <dbReference type="Rhea" id="RHEA-COMP:17340"/>
        <dbReference type="ChEBI" id="CHEBI:33019"/>
        <dbReference type="ChEBI" id="CHEBI:61560"/>
        <dbReference type="ChEBI" id="CHEBI:173112"/>
        <dbReference type="EC" id="2.7.7.7"/>
    </reaction>
</comment>
<feature type="domain" description="AAA+ ATPase" evidence="12">
    <location>
        <begin position="36"/>
        <end position="178"/>
    </location>
</feature>
<dbReference type="SUPFAM" id="SSF52540">
    <property type="entry name" value="P-loop containing nucleoside triphosphate hydrolases"/>
    <property type="match status" value="1"/>
</dbReference>
<evidence type="ECO:0000256" key="5">
    <source>
        <dbReference type="ARBA" id="ARBA00022723"/>
    </source>
</evidence>
<dbReference type="EC" id="2.7.7.7" evidence="11"/>
<dbReference type="PRINTS" id="PR00300">
    <property type="entry name" value="CLPPROTEASEA"/>
</dbReference>
<keyword evidence="5" id="KW-0479">Metal-binding</keyword>
<organism evidence="13 14">
    <name type="scientific">Candidatus Doudnabacteria bacterium RIFCSPHIGHO2_01_52_17</name>
    <dbReference type="NCBI Taxonomy" id="1817820"/>
    <lineage>
        <taxon>Bacteria</taxon>
        <taxon>Candidatus Doudnaibacteriota</taxon>
    </lineage>
</organism>
<name>A0A1F5NE42_9BACT</name>
<keyword evidence="4 11" id="KW-0235">DNA replication</keyword>
<evidence type="ECO:0000256" key="7">
    <source>
        <dbReference type="ARBA" id="ARBA00022833"/>
    </source>
</evidence>
<keyword evidence="8 11" id="KW-0067">ATP-binding</keyword>
<dbReference type="FunFam" id="1.10.8.60:FF:000013">
    <property type="entry name" value="DNA polymerase III subunit gamma/tau"/>
    <property type="match status" value="1"/>
</dbReference>
<evidence type="ECO:0000313" key="13">
    <source>
        <dbReference type="EMBL" id="OGE75824.1"/>
    </source>
</evidence>
<dbReference type="NCBIfam" id="TIGR02397">
    <property type="entry name" value="dnaX_nterm"/>
    <property type="match status" value="1"/>
</dbReference>
<dbReference type="InterPro" id="IPR003593">
    <property type="entry name" value="AAA+_ATPase"/>
</dbReference>
<evidence type="ECO:0000256" key="4">
    <source>
        <dbReference type="ARBA" id="ARBA00022705"/>
    </source>
</evidence>
<evidence type="ECO:0000256" key="10">
    <source>
        <dbReference type="ARBA" id="ARBA00049244"/>
    </source>
</evidence>
<dbReference type="SUPFAM" id="SSF48019">
    <property type="entry name" value="post-AAA+ oligomerization domain-like"/>
    <property type="match status" value="1"/>
</dbReference>
<dbReference type="GO" id="GO:0005524">
    <property type="term" value="F:ATP binding"/>
    <property type="evidence" value="ECO:0007669"/>
    <property type="project" value="UniProtKB-KW"/>
</dbReference>
<keyword evidence="6 11" id="KW-0547">Nucleotide-binding</keyword>
<dbReference type="GO" id="GO:0003677">
    <property type="term" value="F:DNA binding"/>
    <property type="evidence" value="ECO:0007669"/>
    <property type="project" value="InterPro"/>
</dbReference>
<dbReference type="CDD" id="cd00009">
    <property type="entry name" value="AAA"/>
    <property type="match status" value="1"/>
</dbReference>
<keyword evidence="9 11" id="KW-0239">DNA-directed DNA polymerase</keyword>
<dbReference type="Pfam" id="PF22608">
    <property type="entry name" value="DNAX_ATPase_lid"/>
    <property type="match status" value="1"/>
</dbReference>
<comment type="caution">
    <text evidence="13">The sequence shown here is derived from an EMBL/GenBank/DDBJ whole genome shotgun (WGS) entry which is preliminary data.</text>
</comment>
<dbReference type="Pfam" id="PF20964">
    <property type="entry name" value="DnaX_C"/>
    <property type="match status" value="1"/>
</dbReference>
<comment type="subunit">
    <text evidence="11">DNA polymerase III contains a core (composed of alpha, epsilon and theta chains) that associates with a tau subunit. This core dimerizes to form the POLIII' complex. PolIII' associates with the gamma complex (composed of gamma, delta, delta', psi and chi chains) and with the beta chain to form the complete DNA polymerase III complex.</text>
</comment>
<comment type="similarity">
    <text evidence="1 11">Belongs to the DnaX/STICHEL family.</text>
</comment>
<dbReference type="Pfam" id="PF12169">
    <property type="entry name" value="DNA_pol3_gamma3"/>
    <property type="match status" value="1"/>
</dbReference>
<dbReference type="InterPro" id="IPR022754">
    <property type="entry name" value="DNA_pol_III_gamma-3"/>
</dbReference>
<evidence type="ECO:0000259" key="12">
    <source>
        <dbReference type="SMART" id="SM00382"/>
    </source>
</evidence>
<proteinExistence type="inferred from homology"/>
<dbReference type="Gene3D" id="1.20.272.10">
    <property type="match status" value="1"/>
</dbReference>
<dbReference type="Gene3D" id="3.40.50.300">
    <property type="entry name" value="P-loop containing nucleotide triphosphate hydrolases"/>
    <property type="match status" value="1"/>
</dbReference>
<dbReference type="GO" id="GO:0003887">
    <property type="term" value="F:DNA-directed DNA polymerase activity"/>
    <property type="evidence" value="ECO:0007669"/>
    <property type="project" value="UniProtKB-KW"/>
</dbReference>
<evidence type="ECO:0000256" key="1">
    <source>
        <dbReference type="ARBA" id="ARBA00006360"/>
    </source>
</evidence>